<keyword evidence="10" id="KW-1185">Reference proteome</keyword>
<feature type="transmembrane region" description="Helical" evidence="7">
    <location>
        <begin position="175"/>
        <end position="196"/>
    </location>
</feature>
<dbReference type="EMBL" id="PEDP01000464">
    <property type="protein sequence ID" value="POS85895.1"/>
    <property type="molecule type" value="Genomic_DNA"/>
</dbReference>
<feature type="transmembrane region" description="Helical" evidence="7">
    <location>
        <begin position="27"/>
        <end position="46"/>
    </location>
</feature>
<reference evidence="9 10" key="1">
    <citation type="submission" date="2017-10" db="EMBL/GenBank/DDBJ databases">
        <title>Development of genomic resources for the powdery mildew, Erysiphe pulchra.</title>
        <authorList>
            <person name="Wadl P.A."/>
            <person name="Mack B.M."/>
            <person name="Moore G."/>
            <person name="Beltz S.B."/>
        </authorList>
    </citation>
    <scope>NUCLEOTIDE SEQUENCE [LARGE SCALE GENOMIC DNA]</scope>
    <source>
        <strain evidence="9">Cflorida</strain>
    </source>
</reference>
<comment type="subcellular location">
    <subcellularLocation>
        <location evidence="1">Membrane</location>
        <topology evidence="1">Multi-pass membrane protein</topology>
    </subcellularLocation>
</comment>
<evidence type="ECO:0000256" key="1">
    <source>
        <dbReference type="ARBA" id="ARBA00004141"/>
    </source>
</evidence>
<protein>
    <recommendedName>
        <fullName evidence="8">Rhodopsin domain-containing protein</fullName>
    </recommendedName>
</protein>
<evidence type="ECO:0000256" key="6">
    <source>
        <dbReference type="SAM" id="MobiDB-lite"/>
    </source>
</evidence>
<dbReference type="InterPro" id="IPR049326">
    <property type="entry name" value="Rhodopsin_dom_fungi"/>
</dbReference>
<keyword evidence="3 7" id="KW-1133">Transmembrane helix</keyword>
<proteinExistence type="inferred from homology"/>
<evidence type="ECO:0000256" key="4">
    <source>
        <dbReference type="ARBA" id="ARBA00023136"/>
    </source>
</evidence>
<comment type="caution">
    <text evidence="9">The sequence shown here is derived from an EMBL/GenBank/DDBJ whole genome shotgun (WGS) entry which is preliminary data.</text>
</comment>
<feature type="transmembrane region" description="Helical" evidence="7">
    <location>
        <begin position="78"/>
        <end position="100"/>
    </location>
</feature>
<feature type="compositionally biased region" description="Polar residues" evidence="6">
    <location>
        <begin position="397"/>
        <end position="412"/>
    </location>
</feature>
<gene>
    <name evidence="9" type="ORF">EPUL_003873</name>
</gene>
<dbReference type="GO" id="GO:0016020">
    <property type="term" value="C:membrane"/>
    <property type="evidence" value="ECO:0007669"/>
    <property type="project" value="UniProtKB-SubCell"/>
</dbReference>
<feature type="transmembrane region" description="Helical" evidence="7">
    <location>
        <begin position="131"/>
        <end position="155"/>
    </location>
</feature>
<feature type="domain" description="Rhodopsin" evidence="8">
    <location>
        <begin position="73"/>
        <end position="306"/>
    </location>
</feature>
<evidence type="ECO:0000256" key="5">
    <source>
        <dbReference type="ARBA" id="ARBA00038359"/>
    </source>
</evidence>
<dbReference type="AlphaFoldDB" id="A0A2S4PV41"/>
<dbReference type="PANTHER" id="PTHR33048">
    <property type="entry name" value="PTH11-LIKE INTEGRAL MEMBRANE PROTEIN (AFU_ORTHOLOGUE AFUA_5G11245)"/>
    <property type="match status" value="1"/>
</dbReference>
<keyword evidence="2 7" id="KW-0812">Transmembrane</keyword>
<evidence type="ECO:0000256" key="2">
    <source>
        <dbReference type="ARBA" id="ARBA00022692"/>
    </source>
</evidence>
<evidence type="ECO:0000313" key="10">
    <source>
        <dbReference type="Proteomes" id="UP000237438"/>
    </source>
</evidence>
<dbReference type="Pfam" id="PF20684">
    <property type="entry name" value="Fung_rhodopsin"/>
    <property type="match status" value="1"/>
</dbReference>
<evidence type="ECO:0000256" key="7">
    <source>
        <dbReference type="SAM" id="Phobius"/>
    </source>
</evidence>
<dbReference type="InterPro" id="IPR052337">
    <property type="entry name" value="SAT4-like"/>
</dbReference>
<comment type="similarity">
    <text evidence="5">Belongs to the SAT4 family.</text>
</comment>
<sequence length="584" mass="65187">MTSFAVQLDSLIDTTLRKDSRIVSLKLINCIFLSISLSVAGLRFWVRLVMLKARGLDDCKILILKYLFESLSIHTDSVWHPVLLLVAVFFTISLSIASIVGEDLGLGNHIWQLSLADPIEKLRATSEITKALYACYLAYPTAITFTKLSIMATYFRIFPQGCLRKITVSLSITALIFWVASIFAIIFTCIPVRAAWDYNVKGHCYNTLNFFMISSSFHILLDIMLCVLPIPLIWSLSIPKTQRLILLALFCGGALACISSILRLIHLRRAGDNINSSTVDAISWSIIEVNTGIICASVAALRPLYRLFIIPYTSFGVKKECQTVRVDKPNDYGSSKDQKSWLACASEPEISIPGISVPGAHKNQEFKVSAQMPEQDKSRGFTAGAPSPPVKDKQVESAHNSVSRPNDNSVSHTKNKNHQDYSRQKTWNTDKSTPIDPSMPIRLSFPTRSYSVFGLDSMDSSQVNHLRATNIAESRCDRSPTIIRNLQDGSSFAAKSNKTINTDENTIFTSKDKELHIDTFQLYGHKRRSDSAPLGVQNSPRLSSTNFSELSRILSTSQFHLPPDLSCETIDKKLRRKTVCLSKF</sequence>
<feature type="transmembrane region" description="Helical" evidence="7">
    <location>
        <begin position="244"/>
        <end position="265"/>
    </location>
</feature>
<evidence type="ECO:0000313" key="9">
    <source>
        <dbReference type="EMBL" id="POS85895.1"/>
    </source>
</evidence>
<name>A0A2S4PV41_9PEZI</name>
<evidence type="ECO:0000259" key="8">
    <source>
        <dbReference type="Pfam" id="PF20684"/>
    </source>
</evidence>
<dbReference type="STRING" id="225359.A0A2S4PV41"/>
<keyword evidence="4 7" id="KW-0472">Membrane</keyword>
<feature type="region of interest" description="Disordered" evidence="6">
    <location>
        <begin position="369"/>
        <end position="440"/>
    </location>
</feature>
<dbReference type="PANTHER" id="PTHR33048:SF47">
    <property type="entry name" value="INTEGRAL MEMBRANE PROTEIN-RELATED"/>
    <property type="match status" value="1"/>
</dbReference>
<dbReference type="Proteomes" id="UP000237438">
    <property type="component" value="Unassembled WGS sequence"/>
</dbReference>
<organism evidence="9 10">
    <name type="scientific">Erysiphe pulchra</name>
    <dbReference type="NCBI Taxonomy" id="225359"/>
    <lineage>
        <taxon>Eukaryota</taxon>
        <taxon>Fungi</taxon>
        <taxon>Dikarya</taxon>
        <taxon>Ascomycota</taxon>
        <taxon>Pezizomycotina</taxon>
        <taxon>Leotiomycetes</taxon>
        <taxon>Erysiphales</taxon>
        <taxon>Erysiphaceae</taxon>
        <taxon>Erysiphe</taxon>
    </lineage>
</organism>
<dbReference type="OrthoDB" id="3596219at2759"/>
<feature type="transmembrane region" description="Helical" evidence="7">
    <location>
        <begin position="208"/>
        <end position="232"/>
    </location>
</feature>
<evidence type="ECO:0000256" key="3">
    <source>
        <dbReference type="ARBA" id="ARBA00022989"/>
    </source>
</evidence>
<accession>A0A2S4PV41</accession>